<dbReference type="Proteomes" id="UP000233750">
    <property type="component" value="Unassembled WGS sequence"/>
</dbReference>
<evidence type="ECO:0000313" key="2">
    <source>
        <dbReference type="EMBL" id="PKV93458.1"/>
    </source>
</evidence>
<dbReference type="OrthoDB" id="3576083at2"/>
<sequence>MDPDIEQSLHELLLRLAGRTPDQLLWRFRDWLGEGAMGTLARTLPRSLLKHRIDLDQAEYRLLVAGLIPHGADWHQVSSTLGVDDVTETRYTFTQSAPEWVNSVDSVSVLLHATLRGRADVGEVRQSWRRLGGASGEGGAKRVLLVTATAGQPRLTGELQRVLRVMGDEEPSVEVIPPRFDLPGYHRAALAESELVCVGAAGAGHRLVAA</sequence>
<accession>A0A2N3WHX2</accession>
<dbReference type="EMBL" id="PJMY01000003">
    <property type="protein sequence ID" value="PKV93458.1"/>
    <property type="molecule type" value="Genomic_DNA"/>
</dbReference>
<comment type="caution">
    <text evidence="2">The sequence shown here is derived from an EMBL/GenBank/DDBJ whole genome shotgun (WGS) entry which is preliminary data.</text>
</comment>
<gene>
    <name evidence="2" type="ORF">ATK30_4306</name>
    <name evidence="1" type="ORF">H5411_29170</name>
</gene>
<dbReference type="EMBL" id="JACJHR010000049">
    <property type="protein sequence ID" value="MBB2503193.1"/>
    <property type="molecule type" value="Genomic_DNA"/>
</dbReference>
<dbReference type="RefSeq" id="WP_101437087.1">
    <property type="nucleotide sequence ID" value="NZ_JACJHR010000049.1"/>
</dbReference>
<dbReference type="AlphaFoldDB" id="A0A2N3WHX2"/>
<name>A0A2N3WHX2_9PSEU</name>
<dbReference type="Proteomes" id="UP000550260">
    <property type="component" value="Unassembled WGS sequence"/>
</dbReference>
<keyword evidence="3" id="KW-1185">Reference proteome</keyword>
<protein>
    <submittedName>
        <fullName evidence="2">Uncharacterized protein</fullName>
    </submittedName>
</protein>
<accession>A0A8E2B8P5</accession>
<organism evidence="2 3">
    <name type="scientific">Amycolatopsis echigonensis</name>
    <dbReference type="NCBI Taxonomy" id="2576905"/>
    <lineage>
        <taxon>Bacteria</taxon>
        <taxon>Bacillati</taxon>
        <taxon>Actinomycetota</taxon>
        <taxon>Actinomycetes</taxon>
        <taxon>Pseudonocardiales</taxon>
        <taxon>Pseudonocardiaceae</taxon>
        <taxon>Amycolatopsis</taxon>
    </lineage>
</organism>
<evidence type="ECO:0000313" key="1">
    <source>
        <dbReference type="EMBL" id="MBB2503193.1"/>
    </source>
</evidence>
<proteinExistence type="predicted"/>
<reference evidence="2 3" key="1">
    <citation type="submission" date="2017-12" db="EMBL/GenBank/DDBJ databases">
        <title>Sequencing the genomes of 1000 Actinobacteria strains.</title>
        <authorList>
            <person name="Klenk H.-P."/>
        </authorList>
    </citation>
    <scope>NUCLEOTIDE SEQUENCE [LARGE SCALE GENOMIC DNA]</scope>
    <source>
        <strain evidence="2 3">DSM 45165</strain>
    </source>
</reference>
<evidence type="ECO:0000313" key="3">
    <source>
        <dbReference type="Proteomes" id="UP000233750"/>
    </source>
</evidence>
<reference evidence="1 4" key="2">
    <citation type="submission" date="2020-08" db="EMBL/GenBank/DDBJ databases">
        <title>Amycolatopsis echigonensis JCM 21831.</title>
        <authorList>
            <person name="Tedsree N."/>
            <person name="Kuncharoen N."/>
            <person name="Likhitwitayawuid K."/>
            <person name="Tanasupawat S."/>
        </authorList>
    </citation>
    <scope>NUCLEOTIDE SEQUENCE [LARGE SCALE GENOMIC DNA]</scope>
    <source>
        <strain evidence="1 4">JCM 21831</strain>
    </source>
</reference>
<evidence type="ECO:0000313" key="4">
    <source>
        <dbReference type="Proteomes" id="UP000550260"/>
    </source>
</evidence>